<protein>
    <submittedName>
        <fullName evidence="3">Alpha beta hydrolase domain-containing protein</fullName>
    </submittedName>
</protein>
<dbReference type="PATRIC" id="fig|1423770.3.peg.1830"/>
<dbReference type="PANTHER" id="PTHR48081:SF13">
    <property type="entry name" value="ALPHA_BETA HYDROLASE"/>
    <property type="match status" value="1"/>
</dbReference>
<evidence type="ECO:0000256" key="1">
    <source>
        <dbReference type="ARBA" id="ARBA00022801"/>
    </source>
</evidence>
<dbReference type="SUPFAM" id="SSF53474">
    <property type="entry name" value="alpha/beta-Hydrolases"/>
    <property type="match status" value="1"/>
</dbReference>
<proteinExistence type="predicted"/>
<dbReference type="Proteomes" id="UP000050872">
    <property type="component" value="Unassembled WGS sequence"/>
</dbReference>
<dbReference type="AlphaFoldDB" id="A0A0R1QXV1"/>
<gene>
    <name evidence="3" type="ORF">FD29_GL001782</name>
</gene>
<keyword evidence="1 3" id="KW-0378">Hydrolase</keyword>
<evidence type="ECO:0000259" key="2">
    <source>
        <dbReference type="Pfam" id="PF20434"/>
    </source>
</evidence>
<accession>A0A0R1QXV1</accession>
<dbReference type="Pfam" id="PF20434">
    <property type="entry name" value="BD-FAE"/>
    <property type="match status" value="1"/>
</dbReference>
<evidence type="ECO:0000313" key="3">
    <source>
        <dbReference type="EMBL" id="KRL46019.1"/>
    </source>
</evidence>
<organism evidence="3 4">
    <name type="scientific">Companilactobacillus mindensis DSM 14500</name>
    <dbReference type="NCBI Taxonomy" id="1423770"/>
    <lineage>
        <taxon>Bacteria</taxon>
        <taxon>Bacillati</taxon>
        <taxon>Bacillota</taxon>
        <taxon>Bacilli</taxon>
        <taxon>Lactobacillales</taxon>
        <taxon>Lactobacillaceae</taxon>
        <taxon>Companilactobacillus</taxon>
    </lineage>
</organism>
<sequence>MSLKHELNISNVPDLLQIDSNLTYAQVPGWLNQTTRELHLSVIRHQKRFDNHKFPVILWFAGGAWMDVDYNVHLADLTAYAKRGFVVVDVEYRDSNKTKFPGQLEDAKAAIRYLKKNAAKFQIDPTKIIAMGESAGGHLASMLGVTNDSEKFNVGDNLNFDSKVALAIPWSGVVDPLTTMNSNRTDDHNFMYRNFLGKKPDQSQILNDRADPLKYIDSTTVPFFILHGTDDSVVPISNAEELAQKLTEHNITNELYEIKGARHMDPKFWHPEITQLIVDFINNQLEN</sequence>
<feature type="domain" description="BD-FAE-like" evidence="2">
    <location>
        <begin position="51"/>
        <end position="246"/>
    </location>
</feature>
<dbReference type="EMBL" id="AZEZ01000003">
    <property type="protein sequence ID" value="KRL46019.1"/>
    <property type="molecule type" value="Genomic_DNA"/>
</dbReference>
<name>A0A0R1QXV1_9LACO</name>
<keyword evidence="4" id="KW-1185">Reference proteome</keyword>
<dbReference type="Gene3D" id="3.40.50.1820">
    <property type="entry name" value="alpha/beta hydrolase"/>
    <property type="match status" value="1"/>
</dbReference>
<reference evidence="3 4" key="1">
    <citation type="journal article" date="2015" name="Genome Announc.">
        <title>Expanding the biotechnology potential of lactobacilli through comparative genomics of 213 strains and associated genera.</title>
        <authorList>
            <person name="Sun Z."/>
            <person name="Harris H.M."/>
            <person name="McCann A."/>
            <person name="Guo C."/>
            <person name="Argimon S."/>
            <person name="Zhang W."/>
            <person name="Yang X."/>
            <person name="Jeffery I.B."/>
            <person name="Cooney J.C."/>
            <person name="Kagawa T.F."/>
            <person name="Liu W."/>
            <person name="Song Y."/>
            <person name="Salvetti E."/>
            <person name="Wrobel A."/>
            <person name="Rasinkangas P."/>
            <person name="Parkhill J."/>
            <person name="Rea M.C."/>
            <person name="O'Sullivan O."/>
            <person name="Ritari J."/>
            <person name="Douillard F.P."/>
            <person name="Paul Ross R."/>
            <person name="Yang R."/>
            <person name="Briner A.E."/>
            <person name="Felis G.E."/>
            <person name="de Vos W.M."/>
            <person name="Barrangou R."/>
            <person name="Klaenhammer T.R."/>
            <person name="Caufield P.W."/>
            <person name="Cui Y."/>
            <person name="Zhang H."/>
            <person name="O'Toole P.W."/>
        </authorList>
    </citation>
    <scope>NUCLEOTIDE SEQUENCE [LARGE SCALE GENOMIC DNA]</scope>
    <source>
        <strain evidence="3 4">DSM 14500</strain>
    </source>
</reference>
<dbReference type="InterPro" id="IPR029058">
    <property type="entry name" value="AB_hydrolase_fold"/>
</dbReference>
<evidence type="ECO:0000313" key="4">
    <source>
        <dbReference type="Proteomes" id="UP000050872"/>
    </source>
</evidence>
<dbReference type="GO" id="GO:0016787">
    <property type="term" value="F:hydrolase activity"/>
    <property type="evidence" value="ECO:0007669"/>
    <property type="project" value="UniProtKB-KW"/>
</dbReference>
<dbReference type="PANTHER" id="PTHR48081">
    <property type="entry name" value="AB HYDROLASE SUPERFAMILY PROTEIN C4A8.06C"/>
    <property type="match status" value="1"/>
</dbReference>
<comment type="caution">
    <text evidence="3">The sequence shown here is derived from an EMBL/GenBank/DDBJ whole genome shotgun (WGS) entry which is preliminary data.</text>
</comment>
<dbReference type="InterPro" id="IPR049492">
    <property type="entry name" value="BD-FAE-like_dom"/>
</dbReference>
<dbReference type="STRING" id="1423770.FD29_GL001782"/>
<dbReference type="InterPro" id="IPR050300">
    <property type="entry name" value="GDXG_lipolytic_enzyme"/>
</dbReference>